<accession>A0ABW6DE82</accession>
<name>A0ABW6DE82_9BACT</name>
<sequence length="175" mass="20096">MFSTLLYIAILAYQNVYSVSSDDYNARVMDINNLLFSKKYELGVNSIKKLQQNTLFTNDELENRLQLLSIKSNRISDNGISKIDYLSTDVHDLINVSILLSKNQKNEMAQSLLKTAIANKPNADSIIIYYELISSHNTLQSRIYKNSLNMRVSQWNANEALQLLDLMKKNEKLLL</sequence>
<gene>
    <name evidence="1" type="ORF">U0R10_04045</name>
</gene>
<dbReference type="RefSeq" id="WP_377982666.1">
    <property type="nucleotide sequence ID" value="NZ_JBBKXZ010000001.1"/>
</dbReference>
<protein>
    <recommendedName>
        <fullName evidence="3">Tetratricopeptide repeat protein</fullName>
    </recommendedName>
</protein>
<dbReference type="EMBL" id="JBBKXZ010000001">
    <property type="protein sequence ID" value="MFD3393783.1"/>
    <property type="molecule type" value="Genomic_DNA"/>
</dbReference>
<evidence type="ECO:0000313" key="2">
    <source>
        <dbReference type="Proteomes" id="UP001598138"/>
    </source>
</evidence>
<organism evidence="1 2">
    <name type="scientific">Aquirufa avitistagni</name>
    <dbReference type="NCBI Taxonomy" id="3104728"/>
    <lineage>
        <taxon>Bacteria</taxon>
        <taxon>Pseudomonadati</taxon>
        <taxon>Bacteroidota</taxon>
        <taxon>Cytophagia</taxon>
        <taxon>Cytophagales</taxon>
        <taxon>Flectobacillaceae</taxon>
        <taxon>Aquirufa</taxon>
    </lineage>
</organism>
<dbReference type="Proteomes" id="UP001598138">
    <property type="component" value="Unassembled WGS sequence"/>
</dbReference>
<keyword evidence="2" id="KW-1185">Reference proteome</keyword>
<proteinExistence type="predicted"/>
<comment type="caution">
    <text evidence="1">The sequence shown here is derived from an EMBL/GenBank/DDBJ whole genome shotgun (WGS) entry which is preliminary data.</text>
</comment>
<evidence type="ECO:0008006" key="3">
    <source>
        <dbReference type="Google" id="ProtNLM"/>
    </source>
</evidence>
<reference evidence="1 2" key="1">
    <citation type="submission" date="2024-03" db="EMBL/GenBank/DDBJ databases">
        <title>Aquirufa genome sequencing.</title>
        <authorList>
            <person name="Pitt A."/>
            <person name="Hahn M.W."/>
        </authorList>
    </citation>
    <scope>NUCLEOTIDE SEQUENCE [LARGE SCALE GENOMIC DNA]</scope>
    <source>
        <strain evidence="1 2">OSTEICH-129V</strain>
    </source>
</reference>
<evidence type="ECO:0000313" key="1">
    <source>
        <dbReference type="EMBL" id="MFD3393783.1"/>
    </source>
</evidence>